<name>A0ABP7UV63_9FLAO</name>
<evidence type="ECO:0000313" key="1">
    <source>
        <dbReference type="EMBL" id="GAA4052922.1"/>
    </source>
</evidence>
<dbReference type="EMBL" id="BAABCS010000018">
    <property type="protein sequence ID" value="GAA4052922.1"/>
    <property type="molecule type" value="Genomic_DNA"/>
</dbReference>
<sequence>MLTELEYEDLWNLHFVPIVPAATFMPPYADYVIRENMFEDYLDIFRGKNTRNTETIRPIVPENWYYDHPFFNPDGTPKSKEKPCIQYILIGEAAPKKKETKENKNAVENLTYIYNTIPKGGQYITSILNAFDLLEIDKMETKDRLIKMAEKGVVLIDMFPFAIKYTFRGRLNDGEITKVFFKSCLERIKELPGQIEPRPAYKSAFVTPPTICNYLAELIEKEDIVVESNFLDLDITKNKLGAMTTLVNDSTIKITILLNNKYDVAGQKEIPSYKCCCYSGAKTVPHKTFIKNTFDLQP</sequence>
<protein>
    <recommendedName>
        <fullName evidence="3">RES domain-containing protein</fullName>
    </recommendedName>
</protein>
<comment type="caution">
    <text evidence="1">The sequence shown here is derived from an EMBL/GenBank/DDBJ whole genome shotgun (WGS) entry which is preliminary data.</text>
</comment>
<proteinExistence type="predicted"/>
<accession>A0ABP7UV63</accession>
<gene>
    <name evidence="1" type="ORF">GCM10022388_19000</name>
</gene>
<evidence type="ECO:0008006" key="3">
    <source>
        <dbReference type="Google" id="ProtNLM"/>
    </source>
</evidence>
<reference evidence="2" key="1">
    <citation type="journal article" date="2019" name="Int. J. Syst. Evol. Microbiol.">
        <title>The Global Catalogue of Microorganisms (GCM) 10K type strain sequencing project: providing services to taxonomists for standard genome sequencing and annotation.</title>
        <authorList>
            <consortium name="The Broad Institute Genomics Platform"/>
            <consortium name="The Broad Institute Genome Sequencing Center for Infectious Disease"/>
            <person name="Wu L."/>
            <person name="Ma J."/>
        </authorList>
    </citation>
    <scope>NUCLEOTIDE SEQUENCE [LARGE SCALE GENOMIC DNA]</scope>
    <source>
        <strain evidence="2">JCM 17068</strain>
    </source>
</reference>
<evidence type="ECO:0000313" key="2">
    <source>
        <dbReference type="Proteomes" id="UP001500426"/>
    </source>
</evidence>
<dbReference type="RefSeq" id="WP_345093988.1">
    <property type="nucleotide sequence ID" value="NZ_BAABCS010000018.1"/>
</dbReference>
<organism evidence="1 2">
    <name type="scientific">Flavobacterium chungnamense</name>
    <dbReference type="NCBI Taxonomy" id="706182"/>
    <lineage>
        <taxon>Bacteria</taxon>
        <taxon>Pseudomonadati</taxon>
        <taxon>Bacteroidota</taxon>
        <taxon>Flavobacteriia</taxon>
        <taxon>Flavobacteriales</taxon>
        <taxon>Flavobacteriaceae</taxon>
        <taxon>Flavobacterium</taxon>
    </lineage>
</organism>
<keyword evidence="2" id="KW-1185">Reference proteome</keyword>
<dbReference type="Proteomes" id="UP001500426">
    <property type="component" value="Unassembled WGS sequence"/>
</dbReference>